<comment type="subcellular location">
    <subcellularLocation>
        <location evidence="1">Membrane</location>
        <topology evidence="1">Multi-pass membrane protein</topology>
    </subcellularLocation>
</comment>
<dbReference type="Pfam" id="PF00535">
    <property type="entry name" value="Glycos_transf_2"/>
    <property type="match status" value="1"/>
</dbReference>
<protein>
    <submittedName>
        <fullName evidence="9">Glycosyltransferase involved in cell wall biosynthesis</fullName>
    </submittedName>
</protein>
<reference evidence="9 10" key="1">
    <citation type="submission" date="2021-03" db="EMBL/GenBank/DDBJ databases">
        <title>Genomic Encyclopedia of Type Strains, Phase IV (KMG-IV): sequencing the most valuable type-strain genomes for metagenomic binning, comparative biology and taxonomic classification.</title>
        <authorList>
            <person name="Goeker M."/>
        </authorList>
    </citation>
    <scope>NUCLEOTIDE SEQUENCE [LARGE SCALE GENOMIC DNA]</scope>
    <source>
        <strain evidence="9 10">DSM 28650</strain>
    </source>
</reference>
<proteinExistence type="predicted"/>
<organism evidence="9 10">
    <name type="scientific">Clostridium punense</name>
    <dbReference type="NCBI Taxonomy" id="1054297"/>
    <lineage>
        <taxon>Bacteria</taxon>
        <taxon>Bacillati</taxon>
        <taxon>Bacillota</taxon>
        <taxon>Clostridia</taxon>
        <taxon>Eubacteriales</taxon>
        <taxon>Clostridiaceae</taxon>
        <taxon>Clostridium</taxon>
    </lineage>
</organism>
<evidence type="ECO:0000256" key="5">
    <source>
        <dbReference type="ARBA" id="ARBA00022989"/>
    </source>
</evidence>
<accession>A0ABS4K6X8</accession>
<dbReference type="InterPro" id="IPR001173">
    <property type="entry name" value="Glyco_trans_2-like"/>
</dbReference>
<dbReference type="PANTHER" id="PTHR48090">
    <property type="entry name" value="UNDECAPRENYL-PHOSPHATE 4-DEOXY-4-FORMAMIDO-L-ARABINOSE TRANSFERASE-RELATED"/>
    <property type="match status" value="1"/>
</dbReference>
<dbReference type="Gene3D" id="3.90.550.10">
    <property type="entry name" value="Spore Coat Polysaccharide Biosynthesis Protein SpsA, Chain A"/>
    <property type="match status" value="1"/>
</dbReference>
<keyword evidence="10" id="KW-1185">Reference proteome</keyword>
<evidence type="ECO:0000256" key="4">
    <source>
        <dbReference type="ARBA" id="ARBA00022692"/>
    </source>
</evidence>
<evidence type="ECO:0000259" key="8">
    <source>
        <dbReference type="Pfam" id="PF00535"/>
    </source>
</evidence>
<evidence type="ECO:0000256" key="3">
    <source>
        <dbReference type="ARBA" id="ARBA00022679"/>
    </source>
</evidence>
<dbReference type="Proteomes" id="UP001519308">
    <property type="component" value="Unassembled WGS sequence"/>
</dbReference>
<evidence type="ECO:0000313" key="9">
    <source>
        <dbReference type="EMBL" id="MBP2023538.1"/>
    </source>
</evidence>
<name>A0ABS4K6X8_9CLOT</name>
<feature type="transmembrane region" description="Helical" evidence="7">
    <location>
        <begin position="236"/>
        <end position="257"/>
    </location>
</feature>
<dbReference type="CDD" id="cd04187">
    <property type="entry name" value="DPM1_like_bac"/>
    <property type="match status" value="1"/>
</dbReference>
<evidence type="ECO:0000313" key="10">
    <source>
        <dbReference type="Proteomes" id="UP001519308"/>
    </source>
</evidence>
<keyword evidence="6 7" id="KW-0472">Membrane</keyword>
<evidence type="ECO:0000256" key="1">
    <source>
        <dbReference type="ARBA" id="ARBA00004141"/>
    </source>
</evidence>
<keyword evidence="2" id="KW-0328">Glycosyltransferase</keyword>
<comment type="caution">
    <text evidence="9">The sequence shown here is derived from an EMBL/GenBank/DDBJ whole genome shotgun (WGS) entry which is preliminary data.</text>
</comment>
<dbReference type="RefSeq" id="WP_021283195.1">
    <property type="nucleotide sequence ID" value="NZ_JAGGLL010000031.1"/>
</dbReference>
<feature type="domain" description="Glycosyltransferase 2-like" evidence="8">
    <location>
        <begin position="6"/>
        <end position="173"/>
    </location>
</feature>
<dbReference type="InterPro" id="IPR050256">
    <property type="entry name" value="Glycosyltransferase_2"/>
</dbReference>
<sequence length="313" mass="35372">MDTLYLVVPCYNEEEVLMETSKRLIVKVSDLIKKETISEKSKIVFVDDGSKDKTWQIIESLHKENGLISGIKLSRNRGHQNALLAGLMTAKEHADMVISLDADLQDDIDAIDKFIEEYYKGNDVVYGVRSSRETDTFFKRNTALGFYKFMTALGVDIVNNHADYRLMSKRALEGLASYREINLFLRGIVPLIGYKSSVVTYERAERFAGESKYPLKKMLAFAFDGITSFSIKPIRLITSLGFTIFVLSLFTLAYSLIAKFTGNTVSGWTSIVSSIWLLGGIQLLALGIIGEYIGKIYTEVKDRPRYIIDKFIN</sequence>
<feature type="transmembrane region" description="Helical" evidence="7">
    <location>
        <begin position="269"/>
        <end position="293"/>
    </location>
</feature>
<keyword evidence="3" id="KW-0808">Transferase</keyword>
<dbReference type="InterPro" id="IPR029044">
    <property type="entry name" value="Nucleotide-diphossugar_trans"/>
</dbReference>
<evidence type="ECO:0000256" key="2">
    <source>
        <dbReference type="ARBA" id="ARBA00022676"/>
    </source>
</evidence>
<dbReference type="EMBL" id="JAGGLL010000031">
    <property type="protein sequence ID" value="MBP2023538.1"/>
    <property type="molecule type" value="Genomic_DNA"/>
</dbReference>
<dbReference type="SUPFAM" id="SSF53448">
    <property type="entry name" value="Nucleotide-diphospho-sugar transferases"/>
    <property type="match status" value="1"/>
</dbReference>
<keyword evidence="4 7" id="KW-0812">Transmembrane</keyword>
<dbReference type="PANTHER" id="PTHR48090:SF1">
    <property type="entry name" value="PROPHAGE BACTOPRENOL GLUCOSYL TRANSFERASE HOMOLOG"/>
    <property type="match status" value="1"/>
</dbReference>
<keyword evidence="5 7" id="KW-1133">Transmembrane helix</keyword>
<evidence type="ECO:0000256" key="7">
    <source>
        <dbReference type="SAM" id="Phobius"/>
    </source>
</evidence>
<gene>
    <name evidence="9" type="ORF">J2Z44_003375</name>
</gene>
<evidence type="ECO:0000256" key="6">
    <source>
        <dbReference type="ARBA" id="ARBA00023136"/>
    </source>
</evidence>